<evidence type="ECO:0000259" key="7">
    <source>
        <dbReference type="Pfam" id="PF04545"/>
    </source>
</evidence>
<dbReference type="PRINTS" id="PR00046">
    <property type="entry name" value="SIGMA70FCT"/>
</dbReference>
<dbReference type="SUPFAM" id="SSF88946">
    <property type="entry name" value="Sigma2 domain of RNA polymerase sigma factors"/>
    <property type="match status" value="1"/>
</dbReference>
<dbReference type="Gramene" id="EFJ21263">
    <property type="protein sequence ID" value="EFJ21263"/>
    <property type="gene ID" value="SELMODRAFT_53596"/>
</dbReference>
<dbReference type="InterPro" id="IPR014284">
    <property type="entry name" value="RNA_pol_sigma-70_dom"/>
</dbReference>
<dbReference type="PANTHER" id="PTHR30603">
    <property type="entry name" value="RNA POLYMERASE SIGMA FACTOR RPO"/>
    <property type="match status" value="1"/>
</dbReference>
<dbReference type="NCBIfam" id="TIGR02937">
    <property type="entry name" value="sigma70-ECF"/>
    <property type="match status" value="1"/>
</dbReference>
<feature type="non-terminal residue" evidence="8">
    <location>
        <position position="1"/>
    </location>
</feature>
<sequence length="326" mass="38040">QEAEVLIKEYGASGSMLVLNWDKLPRLRLTGPEEVRLAWFMAPAKRLQQVRLKFFEHLKREPSEEEWAKVAEMSVQTLRRLLQLGQAARNKMIKHNLRLVAHQARKYFKEELSLSLLDLCQEGVPGLMSAVDKFDPKKGYRFSTYAVYWVKNSILRAQTRLGHIVRVPYNVAAQKMTIQRKRAQLSLELDREPTHEEVITELKMDSRRYFEVLRTGAPRRSLNARSKVTGEELIHSISDPDENEAQYFNAGAQLRLGMDDVLDSLKPKESLIIRQRYGLDGKGERSFTEIGRNLNLSREMVRKYEIRGMMKLKHPTRVKYLREFLL</sequence>
<dbReference type="FunCoup" id="D8S3G8">
    <property type="interactions" value="71"/>
</dbReference>
<dbReference type="GO" id="GO:1903865">
    <property type="term" value="C:sigma factor antagonist complex"/>
    <property type="evidence" value="ECO:0000318"/>
    <property type="project" value="GO_Central"/>
</dbReference>
<evidence type="ECO:0000256" key="3">
    <source>
        <dbReference type="ARBA" id="ARBA00023082"/>
    </source>
</evidence>
<proteinExistence type="inferred from homology"/>
<dbReference type="GO" id="GO:0006352">
    <property type="term" value="P:DNA-templated transcription initiation"/>
    <property type="evidence" value="ECO:0007669"/>
    <property type="project" value="InterPro"/>
</dbReference>
<dbReference type="AlphaFoldDB" id="D8S3G8"/>
<dbReference type="InterPro" id="IPR007627">
    <property type="entry name" value="RNA_pol_sigma70_r2"/>
</dbReference>
<dbReference type="STRING" id="88036.D8S3G8"/>
<dbReference type="KEGG" id="smo:SELMODRAFT_53596"/>
<dbReference type="Gene3D" id="1.10.10.10">
    <property type="entry name" value="Winged helix-like DNA-binding domain superfamily/Winged helix DNA-binding domain"/>
    <property type="match status" value="2"/>
</dbReference>
<dbReference type="GO" id="GO:0009507">
    <property type="term" value="C:chloroplast"/>
    <property type="evidence" value="ECO:0000318"/>
    <property type="project" value="GO_Central"/>
</dbReference>
<accession>D8S3G8</accession>
<dbReference type="Pfam" id="PF04545">
    <property type="entry name" value="Sigma70_r4"/>
    <property type="match status" value="1"/>
</dbReference>
<gene>
    <name evidence="8" type="ORF">SELMODRAFT_53596</name>
</gene>
<keyword evidence="4" id="KW-0238">DNA-binding</keyword>
<organism evidence="9">
    <name type="scientific">Selaginella moellendorffii</name>
    <name type="common">Spikemoss</name>
    <dbReference type="NCBI Taxonomy" id="88036"/>
    <lineage>
        <taxon>Eukaryota</taxon>
        <taxon>Viridiplantae</taxon>
        <taxon>Streptophyta</taxon>
        <taxon>Embryophyta</taxon>
        <taxon>Tracheophyta</taxon>
        <taxon>Lycopodiopsida</taxon>
        <taxon>Selaginellales</taxon>
        <taxon>Selaginellaceae</taxon>
        <taxon>Selaginella</taxon>
    </lineage>
</organism>
<keyword evidence="2" id="KW-0805">Transcription regulation</keyword>
<dbReference type="PANTHER" id="PTHR30603:SF4">
    <property type="entry name" value="RNA POLYMERASE SIGMA FACTOR SIGE, CHLOROPLASTIC_MITOCHONDRIAL"/>
    <property type="match status" value="1"/>
</dbReference>
<evidence type="ECO:0000259" key="6">
    <source>
        <dbReference type="Pfam" id="PF04542"/>
    </source>
</evidence>
<dbReference type="InParanoid" id="D8S3G8"/>
<dbReference type="InterPro" id="IPR000943">
    <property type="entry name" value="RNA_pol_sigma70"/>
</dbReference>
<keyword evidence="9" id="KW-1185">Reference proteome</keyword>
<name>D8S3G8_SELML</name>
<dbReference type="SUPFAM" id="SSF88659">
    <property type="entry name" value="Sigma3 and sigma4 domains of RNA polymerase sigma factors"/>
    <property type="match status" value="2"/>
</dbReference>
<dbReference type="InterPro" id="IPR050239">
    <property type="entry name" value="Sigma-70_RNA_pol_init_factors"/>
</dbReference>
<evidence type="ECO:0000313" key="8">
    <source>
        <dbReference type="EMBL" id="EFJ21263.1"/>
    </source>
</evidence>
<protein>
    <recommendedName>
        <fullName evidence="10">RNA polymerase sigma-70 domain-containing protein</fullName>
    </recommendedName>
</protein>
<dbReference type="OrthoDB" id="47406at2759"/>
<dbReference type="OMA" id="QRIHHEQ"/>
<evidence type="ECO:0000256" key="4">
    <source>
        <dbReference type="ARBA" id="ARBA00023125"/>
    </source>
</evidence>
<evidence type="ECO:0000256" key="1">
    <source>
        <dbReference type="ARBA" id="ARBA00007788"/>
    </source>
</evidence>
<feature type="non-terminal residue" evidence="8">
    <location>
        <position position="326"/>
    </location>
</feature>
<dbReference type="Pfam" id="PF04542">
    <property type="entry name" value="Sigma70_r2"/>
    <property type="match status" value="1"/>
</dbReference>
<dbReference type="GO" id="GO:0016987">
    <property type="term" value="F:sigma factor activity"/>
    <property type="evidence" value="ECO:0000318"/>
    <property type="project" value="GO_Central"/>
</dbReference>
<dbReference type="GO" id="GO:0000976">
    <property type="term" value="F:transcription cis-regulatory region binding"/>
    <property type="evidence" value="ECO:0000318"/>
    <property type="project" value="GO_Central"/>
</dbReference>
<dbReference type="GO" id="GO:0003899">
    <property type="term" value="F:DNA-directed RNA polymerase activity"/>
    <property type="evidence" value="ECO:0000318"/>
    <property type="project" value="GO_Central"/>
</dbReference>
<dbReference type="EMBL" id="GL377600">
    <property type="protein sequence ID" value="EFJ21263.1"/>
    <property type="molecule type" value="Genomic_DNA"/>
</dbReference>
<keyword evidence="5" id="KW-0804">Transcription</keyword>
<dbReference type="Proteomes" id="UP000001514">
    <property type="component" value="Unassembled WGS sequence"/>
</dbReference>
<comment type="similarity">
    <text evidence="1">Belongs to the sigma-70 factor family.</text>
</comment>
<evidence type="ECO:0000256" key="2">
    <source>
        <dbReference type="ARBA" id="ARBA00023015"/>
    </source>
</evidence>
<evidence type="ECO:0000313" key="9">
    <source>
        <dbReference type="Proteomes" id="UP000001514"/>
    </source>
</evidence>
<dbReference type="HOGENOM" id="CLU_014793_3_4_1"/>
<dbReference type="GO" id="GO:0006355">
    <property type="term" value="P:regulation of DNA-templated transcription"/>
    <property type="evidence" value="ECO:0000318"/>
    <property type="project" value="GO_Central"/>
</dbReference>
<evidence type="ECO:0008006" key="10">
    <source>
        <dbReference type="Google" id="ProtNLM"/>
    </source>
</evidence>
<dbReference type="InterPro" id="IPR007630">
    <property type="entry name" value="RNA_pol_sigma70_r4"/>
</dbReference>
<reference evidence="8 9" key="1">
    <citation type="journal article" date="2011" name="Science">
        <title>The Selaginella genome identifies genetic changes associated with the evolution of vascular plants.</title>
        <authorList>
            <person name="Banks J.A."/>
            <person name="Nishiyama T."/>
            <person name="Hasebe M."/>
            <person name="Bowman J.L."/>
            <person name="Gribskov M."/>
            <person name="dePamphilis C."/>
            <person name="Albert V.A."/>
            <person name="Aono N."/>
            <person name="Aoyama T."/>
            <person name="Ambrose B.A."/>
            <person name="Ashton N.W."/>
            <person name="Axtell M.J."/>
            <person name="Barker E."/>
            <person name="Barker M.S."/>
            <person name="Bennetzen J.L."/>
            <person name="Bonawitz N.D."/>
            <person name="Chapple C."/>
            <person name="Cheng C."/>
            <person name="Correa L.G."/>
            <person name="Dacre M."/>
            <person name="DeBarry J."/>
            <person name="Dreyer I."/>
            <person name="Elias M."/>
            <person name="Engstrom E.M."/>
            <person name="Estelle M."/>
            <person name="Feng L."/>
            <person name="Finet C."/>
            <person name="Floyd S.K."/>
            <person name="Frommer W.B."/>
            <person name="Fujita T."/>
            <person name="Gramzow L."/>
            <person name="Gutensohn M."/>
            <person name="Harholt J."/>
            <person name="Hattori M."/>
            <person name="Heyl A."/>
            <person name="Hirai T."/>
            <person name="Hiwatashi Y."/>
            <person name="Ishikawa M."/>
            <person name="Iwata M."/>
            <person name="Karol K.G."/>
            <person name="Koehler B."/>
            <person name="Kolukisaoglu U."/>
            <person name="Kubo M."/>
            <person name="Kurata T."/>
            <person name="Lalonde S."/>
            <person name="Li K."/>
            <person name="Li Y."/>
            <person name="Litt A."/>
            <person name="Lyons E."/>
            <person name="Manning G."/>
            <person name="Maruyama T."/>
            <person name="Michael T.P."/>
            <person name="Mikami K."/>
            <person name="Miyazaki S."/>
            <person name="Morinaga S."/>
            <person name="Murata T."/>
            <person name="Mueller-Roeber B."/>
            <person name="Nelson D.R."/>
            <person name="Obara M."/>
            <person name="Oguri Y."/>
            <person name="Olmstead R.G."/>
            <person name="Onodera N."/>
            <person name="Petersen B.L."/>
            <person name="Pils B."/>
            <person name="Prigge M."/>
            <person name="Rensing S.A."/>
            <person name="Riano-Pachon D.M."/>
            <person name="Roberts A.W."/>
            <person name="Sato Y."/>
            <person name="Scheller H.V."/>
            <person name="Schulz B."/>
            <person name="Schulz C."/>
            <person name="Shakirov E.V."/>
            <person name="Shibagaki N."/>
            <person name="Shinohara N."/>
            <person name="Shippen D.E."/>
            <person name="Soerensen I."/>
            <person name="Sotooka R."/>
            <person name="Sugimoto N."/>
            <person name="Sugita M."/>
            <person name="Sumikawa N."/>
            <person name="Tanurdzic M."/>
            <person name="Theissen G."/>
            <person name="Ulvskov P."/>
            <person name="Wakazuki S."/>
            <person name="Weng J.K."/>
            <person name="Willats W.W."/>
            <person name="Wipf D."/>
            <person name="Wolf P.G."/>
            <person name="Yang L."/>
            <person name="Zimmer A.D."/>
            <person name="Zhu Q."/>
            <person name="Mitros T."/>
            <person name="Hellsten U."/>
            <person name="Loque D."/>
            <person name="Otillar R."/>
            <person name="Salamov A."/>
            <person name="Schmutz J."/>
            <person name="Shapiro H."/>
            <person name="Lindquist E."/>
            <person name="Lucas S."/>
            <person name="Rokhsar D."/>
            <person name="Grigoriev I.V."/>
        </authorList>
    </citation>
    <scope>NUCLEOTIDE SEQUENCE [LARGE SCALE GENOMIC DNA]</scope>
</reference>
<dbReference type="Gene3D" id="1.20.120.1810">
    <property type="match status" value="1"/>
</dbReference>
<evidence type="ECO:0000256" key="5">
    <source>
        <dbReference type="ARBA" id="ARBA00023163"/>
    </source>
</evidence>
<feature type="domain" description="RNA polymerase sigma-70 region 2" evidence="6">
    <location>
        <begin position="92"/>
        <end position="159"/>
    </location>
</feature>
<dbReference type="eggNOG" id="ENOG502QRMD">
    <property type="taxonomic scope" value="Eukaryota"/>
</dbReference>
<dbReference type="InterPro" id="IPR013324">
    <property type="entry name" value="RNA_pol_sigma_r3/r4-like"/>
</dbReference>
<dbReference type="InterPro" id="IPR013325">
    <property type="entry name" value="RNA_pol_sigma_r2"/>
</dbReference>
<keyword evidence="3" id="KW-0731">Sigma factor</keyword>
<feature type="domain" description="RNA polymerase sigma-70 region 4" evidence="7">
    <location>
        <begin position="261"/>
        <end position="314"/>
    </location>
</feature>
<dbReference type="InterPro" id="IPR036388">
    <property type="entry name" value="WH-like_DNA-bd_sf"/>
</dbReference>